<name>A0AAJ0GG43_9PEZI</name>
<comment type="caution">
    <text evidence="2">The sequence shown here is derived from an EMBL/GenBank/DDBJ whole genome shotgun (WGS) entry which is preliminary data.</text>
</comment>
<gene>
    <name evidence="2" type="ORF">LTR09_001897</name>
</gene>
<protein>
    <submittedName>
        <fullName evidence="2">Uncharacterized protein</fullName>
    </submittedName>
</protein>
<evidence type="ECO:0000313" key="3">
    <source>
        <dbReference type="Proteomes" id="UP001271007"/>
    </source>
</evidence>
<keyword evidence="1" id="KW-0175">Coiled coil</keyword>
<proteinExistence type="predicted"/>
<reference evidence="2" key="1">
    <citation type="submission" date="2023-04" db="EMBL/GenBank/DDBJ databases">
        <title>Black Yeasts Isolated from many extreme environments.</title>
        <authorList>
            <person name="Coleine C."/>
            <person name="Stajich J.E."/>
            <person name="Selbmann L."/>
        </authorList>
    </citation>
    <scope>NUCLEOTIDE SEQUENCE</scope>
    <source>
        <strain evidence="2">CCFEE 5312</strain>
    </source>
</reference>
<keyword evidence="3" id="KW-1185">Reference proteome</keyword>
<evidence type="ECO:0000313" key="2">
    <source>
        <dbReference type="EMBL" id="KAK3056859.1"/>
    </source>
</evidence>
<sequence length="346" mass="39205">MDNARIRELQQSLNEHNQQINTLRSELMNALSQERNRPITDTSIDIATRDRQITNRRVELEATQITSEAALSGHWTELDRPGSQLTVDEQCLAWDLATVRPSGLGWILIDQRFVKPDLTTSNFLALDTPLPKQIWLDSCRSRCDEEAFVKLEIFLHAVKLGQADQNSALAFHVLHAAYNRAHESLEYEDDERTSTAFCALRMPEAYLRYAEFVDARMTREVYDTAAGALASRGEDPLVQSLLQWLRSAIDDRNYADTLFNVLDSMETRRLETTCKFALADGLLGNPLIATPTGVLNLDYWTGVITYHVLCNVEVLEGLSGLFRPSQAERTCQLHFTFVSWVGTVHT</sequence>
<dbReference type="AlphaFoldDB" id="A0AAJ0GG43"/>
<organism evidence="2 3">
    <name type="scientific">Extremus antarcticus</name>
    <dbReference type="NCBI Taxonomy" id="702011"/>
    <lineage>
        <taxon>Eukaryota</taxon>
        <taxon>Fungi</taxon>
        <taxon>Dikarya</taxon>
        <taxon>Ascomycota</taxon>
        <taxon>Pezizomycotina</taxon>
        <taxon>Dothideomycetes</taxon>
        <taxon>Dothideomycetidae</taxon>
        <taxon>Mycosphaerellales</taxon>
        <taxon>Extremaceae</taxon>
        <taxon>Extremus</taxon>
    </lineage>
</organism>
<evidence type="ECO:0000256" key="1">
    <source>
        <dbReference type="SAM" id="Coils"/>
    </source>
</evidence>
<dbReference type="EMBL" id="JAWDJX010000004">
    <property type="protein sequence ID" value="KAK3056859.1"/>
    <property type="molecule type" value="Genomic_DNA"/>
</dbReference>
<accession>A0AAJ0GG43</accession>
<dbReference type="Proteomes" id="UP001271007">
    <property type="component" value="Unassembled WGS sequence"/>
</dbReference>
<feature type="coiled-coil region" evidence="1">
    <location>
        <begin position="6"/>
        <end position="33"/>
    </location>
</feature>